<dbReference type="PANTHER" id="PTHR35458">
    <property type="entry name" value="SLR0755 PROTEIN"/>
    <property type="match status" value="1"/>
</dbReference>
<proteinExistence type="predicted"/>
<accession>A0ABW3HNJ4</accession>
<dbReference type="Gene3D" id="3.40.50.1010">
    <property type="entry name" value="5'-nuclease"/>
    <property type="match status" value="1"/>
</dbReference>
<dbReference type="InterPro" id="IPR021139">
    <property type="entry name" value="NYN"/>
</dbReference>
<protein>
    <submittedName>
        <fullName evidence="2">NYN domain-containing protein</fullName>
    </submittedName>
</protein>
<dbReference type="Pfam" id="PF01936">
    <property type="entry name" value="NYN"/>
    <property type="match status" value="1"/>
</dbReference>
<dbReference type="InterPro" id="IPR047140">
    <property type="entry name" value="LabA"/>
</dbReference>
<dbReference type="PANTHER" id="PTHR35458:SF8">
    <property type="entry name" value="SLR0650 PROTEIN"/>
    <property type="match status" value="1"/>
</dbReference>
<dbReference type="Proteomes" id="UP001596989">
    <property type="component" value="Unassembled WGS sequence"/>
</dbReference>
<name>A0ABW3HNJ4_9BACL</name>
<gene>
    <name evidence="2" type="ORF">ACFQ2I_06365</name>
</gene>
<organism evidence="2 3">
    <name type="scientific">Paenibacillus chungangensis</name>
    <dbReference type="NCBI Taxonomy" id="696535"/>
    <lineage>
        <taxon>Bacteria</taxon>
        <taxon>Bacillati</taxon>
        <taxon>Bacillota</taxon>
        <taxon>Bacilli</taxon>
        <taxon>Bacillales</taxon>
        <taxon>Paenibacillaceae</taxon>
        <taxon>Paenibacillus</taxon>
    </lineage>
</organism>
<evidence type="ECO:0000313" key="2">
    <source>
        <dbReference type="EMBL" id="MFD0959014.1"/>
    </source>
</evidence>
<reference evidence="3" key="1">
    <citation type="journal article" date="2019" name="Int. J. Syst. Evol. Microbiol.">
        <title>The Global Catalogue of Microorganisms (GCM) 10K type strain sequencing project: providing services to taxonomists for standard genome sequencing and annotation.</title>
        <authorList>
            <consortium name="The Broad Institute Genomics Platform"/>
            <consortium name="The Broad Institute Genome Sequencing Center for Infectious Disease"/>
            <person name="Wu L."/>
            <person name="Ma J."/>
        </authorList>
    </citation>
    <scope>NUCLEOTIDE SEQUENCE [LARGE SCALE GENOMIC DNA]</scope>
    <source>
        <strain evidence="3">CCUG 59129</strain>
    </source>
</reference>
<evidence type="ECO:0000313" key="3">
    <source>
        <dbReference type="Proteomes" id="UP001596989"/>
    </source>
</evidence>
<feature type="domain" description="NYN" evidence="1">
    <location>
        <begin position="14"/>
        <end position="187"/>
    </location>
</feature>
<sequence>MWIQGPKDFTSYRRMMIFIDGENITMRFQELLSKGMVPRESVKHLKDVYAWDENTTSIIGKHEVIRAVFYTYAVGDNQKIDEINESIKSFNYFKNYNSELPNKLFPCVFKKENRSRSGKGVDIQMTVDILHHSHNDNLDTVFLITGDGDFMPVINEVIRAGKQIYLASFTSGLNPQLKKNVDYYLNLDPVFFQTE</sequence>
<evidence type="ECO:0000259" key="1">
    <source>
        <dbReference type="Pfam" id="PF01936"/>
    </source>
</evidence>
<dbReference type="EMBL" id="JBHTJZ010000005">
    <property type="protein sequence ID" value="MFD0959014.1"/>
    <property type="molecule type" value="Genomic_DNA"/>
</dbReference>
<dbReference type="RefSeq" id="WP_377562850.1">
    <property type="nucleotide sequence ID" value="NZ_JBHTJZ010000005.1"/>
</dbReference>
<comment type="caution">
    <text evidence="2">The sequence shown here is derived from an EMBL/GenBank/DDBJ whole genome shotgun (WGS) entry which is preliminary data.</text>
</comment>
<keyword evidence="3" id="KW-1185">Reference proteome</keyword>